<dbReference type="PANTHER" id="PTHR34294">
    <property type="entry name" value="TRANSCRIPTIONAL REGULATOR-RELATED"/>
    <property type="match status" value="1"/>
</dbReference>
<comment type="similarity">
    <text evidence="1">Belongs to the SorC transcriptional regulatory family.</text>
</comment>
<dbReference type="InterPro" id="IPR036390">
    <property type="entry name" value="WH_DNA-bd_sf"/>
</dbReference>
<dbReference type="InterPro" id="IPR037171">
    <property type="entry name" value="NagB/RpiA_transferase-like"/>
</dbReference>
<evidence type="ECO:0000313" key="7">
    <source>
        <dbReference type="EMBL" id="RHW36850.1"/>
    </source>
</evidence>
<keyword evidence="4" id="KW-0804">Transcription</keyword>
<dbReference type="SUPFAM" id="SSF46785">
    <property type="entry name" value="Winged helix' DNA-binding domain"/>
    <property type="match status" value="1"/>
</dbReference>
<proteinExistence type="inferred from homology"/>
<gene>
    <name evidence="7" type="ORF">D1B33_09635</name>
</gene>
<dbReference type="Gene3D" id="1.10.10.10">
    <property type="entry name" value="Winged helix-like DNA-binding domain superfamily/Winged helix DNA-binding domain"/>
    <property type="match status" value="1"/>
</dbReference>
<evidence type="ECO:0000256" key="4">
    <source>
        <dbReference type="ARBA" id="ARBA00023163"/>
    </source>
</evidence>
<keyword evidence="3" id="KW-0238">DNA-binding</keyword>
<feature type="domain" description="CggR N-terminal DNA binding" evidence="6">
    <location>
        <begin position="12"/>
        <end position="81"/>
    </location>
</feature>
<dbReference type="Proteomes" id="UP000265692">
    <property type="component" value="Unassembled WGS sequence"/>
</dbReference>
<dbReference type="InterPro" id="IPR036388">
    <property type="entry name" value="WH-like_DNA-bd_sf"/>
</dbReference>
<evidence type="ECO:0000256" key="3">
    <source>
        <dbReference type="ARBA" id="ARBA00023125"/>
    </source>
</evidence>
<accession>A0A396S843</accession>
<evidence type="ECO:0000256" key="1">
    <source>
        <dbReference type="ARBA" id="ARBA00010466"/>
    </source>
</evidence>
<dbReference type="AlphaFoldDB" id="A0A396S843"/>
<evidence type="ECO:0000313" key="8">
    <source>
        <dbReference type="Proteomes" id="UP000265692"/>
    </source>
</evidence>
<evidence type="ECO:0000259" key="6">
    <source>
        <dbReference type="Pfam" id="PF21715"/>
    </source>
</evidence>
<sequence>MLQQLVPELSAIFQLRYRILQTIAVSGPIGRRTILEVLNITERTVRNETTLLNNQNLVETTQKGMICTPKGYELLEGLKETFQQISGLSFKEKKLSEILGIKKVIIVPGDVDIDSSIKQLLGKEASEFLTNIAGKDDIVAVTGGSSIAAMANFLSPVKSLGTLTFVAARGSLGNELNVEANTLVTKFASQCGAQSRTLFLPENLSETAYNAMIQEPMVKDILNLYEQTNIVIHGIGSAQEMAIRRQSSESIIERLRNEKAVGEAFGYYFDENGEIIYRINTIGIQLEQVKDSQNIIAVAGGSTKAKAILAYFKKDAAKQTVLVTDEGAANGILN</sequence>
<dbReference type="SUPFAM" id="SSF100950">
    <property type="entry name" value="NagB/RpiA/CoA transferase-like"/>
    <property type="match status" value="1"/>
</dbReference>
<dbReference type="GO" id="GO:0030246">
    <property type="term" value="F:carbohydrate binding"/>
    <property type="evidence" value="ECO:0007669"/>
    <property type="project" value="InterPro"/>
</dbReference>
<keyword evidence="8" id="KW-1185">Reference proteome</keyword>
<keyword evidence="2" id="KW-0805">Transcription regulation</keyword>
<dbReference type="PANTHER" id="PTHR34294:SF5">
    <property type="entry name" value="CENTRAL GLYCOLYTIC GENES REGULATOR"/>
    <property type="match status" value="1"/>
</dbReference>
<dbReference type="Pfam" id="PF21715">
    <property type="entry name" value="CggR_N"/>
    <property type="match status" value="1"/>
</dbReference>
<evidence type="ECO:0000256" key="2">
    <source>
        <dbReference type="ARBA" id="ARBA00023015"/>
    </source>
</evidence>
<dbReference type="GO" id="GO:0003677">
    <property type="term" value="F:DNA binding"/>
    <property type="evidence" value="ECO:0007669"/>
    <property type="project" value="UniProtKB-KW"/>
</dbReference>
<name>A0A396S843_9BACL</name>
<dbReference type="EMBL" id="QWEI01000004">
    <property type="protein sequence ID" value="RHW36850.1"/>
    <property type="molecule type" value="Genomic_DNA"/>
</dbReference>
<comment type="caution">
    <text evidence="7">The sequence shown here is derived from an EMBL/GenBank/DDBJ whole genome shotgun (WGS) entry which is preliminary data.</text>
</comment>
<evidence type="ECO:0000259" key="5">
    <source>
        <dbReference type="Pfam" id="PF04198"/>
    </source>
</evidence>
<dbReference type="Gene3D" id="3.40.50.1360">
    <property type="match status" value="1"/>
</dbReference>
<organism evidence="7 8">
    <name type="scientific">Ureibacillus yapensis</name>
    <dbReference type="NCBI Taxonomy" id="2304605"/>
    <lineage>
        <taxon>Bacteria</taxon>
        <taxon>Bacillati</taxon>
        <taxon>Bacillota</taxon>
        <taxon>Bacilli</taxon>
        <taxon>Bacillales</taxon>
        <taxon>Caryophanaceae</taxon>
        <taxon>Ureibacillus</taxon>
    </lineage>
</organism>
<dbReference type="InterPro" id="IPR007324">
    <property type="entry name" value="Sugar-bd_dom_put"/>
</dbReference>
<protein>
    <submittedName>
        <fullName evidence="7">Uncharacterized protein</fullName>
    </submittedName>
</protein>
<feature type="domain" description="Sugar-binding" evidence="5">
    <location>
        <begin position="87"/>
        <end position="334"/>
    </location>
</feature>
<dbReference type="InterPro" id="IPR051054">
    <property type="entry name" value="SorC_transcr_regulators"/>
</dbReference>
<dbReference type="Pfam" id="PF04198">
    <property type="entry name" value="Sugar-bind"/>
    <property type="match status" value="1"/>
</dbReference>
<reference evidence="7 8" key="1">
    <citation type="submission" date="2018-08" db="EMBL/GenBank/DDBJ databases">
        <title>Lysinibacillus sp. YLB-03 draft genome sequence.</title>
        <authorList>
            <person name="Yu L."/>
        </authorList>
    </citation>
    <scope>NUCLEOTIDE SEQUENCE [LARGE SCALE GENOMIC DNA]</scope>
    <source>
        <strain evidence="7 8">YLB-03</strain>
    </source>
</reference>
<dbReference type="InterPro" id="IPR048715">
    <property type="entry name" value="CggR_N"/>
</dbReference>
<dbReference type="OrthoDB" id="9793820at2"/>